<evidence type="ECO:0000313" key="3">
    <source>
        <dbReference type="Proteomes" id="UP000197174"/>
    </source>
</evidence>
<evidence type="ECO:0000256" key="1">
    <source>
        <dbReference type="SAM" id="MobiDB-lite"/>
    </source>
</evidence>
<comment type="caution">
    <text evidence="2">The sequence shown here is derived from an EMBL/GenBank/DDBJ whole genome shotgun (WGS) entry which is preliminary data.</text>
</comment>
<organism evidence="2 3">
    <name type="scientific">Micromonospora wenchangensis</name>
    <dbReference type="NCBI Taxonomy" id="1185415"/>
    <lineage>
        <taxon>Bacteria</taxon>
        <taxon>Bacillati</taxon>
        <taxon>Actinomycetota</taxon>
        <taxon>Actinomycetes</taxon>
        <taxon>Micromonosporales</taxon>
        <taxon>Micromonosporaceae</taxon>
        <taxon>Micromonospora</taxon>
    </lineage>
</organism>
<dbReference type="Proteomes" id="UP000197174">
    <property type="component" value="Unassembled WGS sequence"/>
</dbReference>
<gene>
    <name evidence="2" type="ORF">B5D80_28140</name>
</gene>
<dbReference type="InterPro" id="IPR036286">
    <property type="entry name" value="LexA/Signal_pep-like_sf"/>
</dbReference>
<protein>
    <submittedName>
        <fullName evidence="2">Uncharacterized protein</fullName>
    </submittedName>
</protein>
<proteinExistence type="predicted"/>
<name>A0A246REF4_9ACTN</name>
<dbReference type="Gene3D" id="2.10.109.10">
    <property type="entry name" value="Umud Fragment, subunit A"/>
    <property type="match status" value="1"/>
</dbReference>
<accession>A0A246REF4</accession>
<dbReference type="EMBL" id="MZMV01000071">
    <property type="protein sequence ID" value="OWV00246.1"/>
    <property type="molecule type" value="Genomic_DNA"/>
</dbReference>
<reference evidence="2 3" key="1">
    <citation type="submission" date="2017-03" db="EMBL/GenBank/DDBJ databases">
        <title>Whole genome sequence of Micromonospora wenchangensis, isolated from mangrove soil.</title>
        <authorList>
            <person name="Yang H."/>
        </authorList>
    </citation>
    <scope>NUCLEOTIDE SEQUENCE [LARGE SCALE GENOMIC DNA]</scope>
    <source>
        <strain evidence="2 3">CCTCC AA 2012002</strain>
    </source>
</reference>
<feature type="region of interest" description="Disordered" evidence="1">
    <location>
        <begin position="1"/>
        <end position="52"/>
    </location>
</feature>
<feature type="compositionally biased region" description="Low complexity" evidence="1">
    <location>
        <begin position="10"/>
        <end position="29"/>
    </location>
</feature>
<evidence type="ECO:0000313" key="2">
    <source>
        <dbReference type="EMBL" id="OWV00246.1"/>
    </source>
</evidence>
<dbReference type="CDD" id="cd06462">
    <property type="entry name" value="Peptidase_S24_S26"/>
    <property type="match status" value="1"/>
</dbReference>
<dbReference type="AlphaFoldDB" id="A0A246REF4"/>
<sequence>MTTSATSSPRTRIASSSGSPSRASSSPTRPAGPLPPSAAASTPAPSPSLDPVRPVEAVSAVPVDLVAHGLRVTGRAVVPVTGSSMLPTITPGERVVLHPVPPAGVHPGEVVAVRHRNGLILHRVLDRFGDRLITAGDNLSLADPPVPLTQVVGVARGVPARPAARPWSPVAGVGPVEVWMVTDGDSTSHCGRPESGITPEPVALPAAWRVRLRPRHGIGVSPAVLGELRAAVSGSPCLGISEYAVSGAADVLTGPLPAGTRILVGCTFGRVDVDLPGLLLPPELANAHVRCGPPGVRLDPGAALARLLDVLGRPGAEDRT</sequence>
<dbReference type="SUPFAM" id="SSF51306">
    <property type="entry name" value="LexA/Signal peptidase"/>
    <property type="match status" value="1"/>
</dbReference>
<keyword evidence="3" id="KW-1185">Reference proteome</keyword>